<evidence type="ECO:0000313" key="1">
    <source>
        <dbReference type="EMBL" id="EFX92923.1"/>
    </source>
</evidence>
<dbReference type="GO" id="GO:0004519">
    <property type="term" value="F:endonuclease activity"/>
    <property type="evidence" value="ECO:0007669"/>
    <property type="project" value="UniProtKB-KW"/>
</dbReference>
<keyword evidence="1" id="KW-0378">Hydrolase</keyword>
<dbReference type="InterPro" id="IPR018573">
    <property type="entry name" value="Restrct_endonuc_II_AlwI"/>
</dbReference>
<name>E8KDW1_9PAST</name>
<organism evidence="1 2">
    <name type="scientific">Actinobacillus ureae ATCC 25976</name>
    <dbReference type="NCBI Taxonomy" id="887324"/>
    <lineage>
        <taxon>Bacteria</taxon>
        <taxon>Pseudomonadati</taxon>
        <taxon>Pseudomonadota</taxon>
        <taxon>Gammaproteobacteria</taxon>
        <taxon>Pasteurellales</taxon>
        <taxon>Pasteurellaceae</taxon>
        <taxon>Actinobacillus</taxon>
    </lineage>
</organism>
<reference evidence="1 2" key="1">
    <citation type="submission" date="2011-01" db="EMBL/GenBank/DDBJ databases">
        <authorList>
            <person name="Muzny D."/>
            <person name="Qin X."/>
            <person name="Deng J."/>
            <person name="Jiang H."/>
            <person name="Liu Y."/>
            <person name="Qu J."/>
            <person name="Song X.-Z."/>
            <person name="Zhang L."/>
            <person name="Thornton R."/>
            <person name="Coyle M."/>
            <person name="Francisco L."/>
            <person name="Jackson L."/>
            <person name="Javaid M."/>
            <person name="Korchina V."/>
            <person name="Kovar C."/>
            <person name="Mata R."/>
            <person name="Mathew T."/>
            <person name="Ngo R."/>
            <person name="Nguyen L."/>
            <person name="Nguyen N."/>
            <person name="Okwuonu G."/>
            <person name="Ongeri F."/>
            <person name="Pham C."/>
            <person name="Simmons D."/>
            <person name="Wilczek-Boney K."/>
            <person name="Hale W."/>
            <person name="Jakkamsetti A."/>
            <person name="Pham P."/>
            <person name="Ruth R."/>
            <person name="San Lucas F."/>
            <person name="Warren J."/>
            <person name="Zhang J."/>
            <person name="Zhao Z."/>
            <person name="Zhou C."/>
            <person name="Zhu D."/>
            <person name="Lee S."/>
            <person name="Bess C."/>
            <person name="Blankenburg K."/>
            <person name="Forbes L."/>
            <person name="Fu Q."/>
            <person name="Gubbala S."/>
            <person name="Hirani K."/>
            <person name="Jayaseelan J.C."/>
            <person name="Lara F."/>
            <person name="Munidasa M."/>
            <person name="Palculict T."/>
            <person name="Patil S."/>
            <person name="Pu L.-L."/>
            <person name="Saada N."/>
            <person name="Tang L."/>
            <person name="Weissenberger G."/>
            <person name="Zhu Y."/>
            <person name="Hemphill L."/>
            <person name="Shang Y."/>
            <person name="Youmans B."/>
            <person name="Ayvaz T."/>
            <person name="Ross M."/>
            <person name="Santibanez J."/>
            <person name="Aqrawi P."/>
            <person name="Gross S."/>
            <person name="Joshi V."/>
            <person name="Fowler G."/>
            <person name="Nazareth L."/>
            <person name="Reid J."/>
            <person name="Worley K."/>
            <person name="Petrosino J."/>
            <person name="Highlander S."/>
            <person name="Gibbs R."/>
        </authorList>
    </citation>
    <scope>NUCLEOTIDE SEQUENCE [LARGE SCALE GENOMIC DNA]</scope>
    <source>
        <strain evidence="1 2">ATCC 25976</strain>
    </source>
</reference>
<proteinExistence type="predicted"/>
<dbReference type="HOGENOM" id="CLU_532835_0_0_6"/>
<keyword evidence="2" id="KW-1185">Reference proteome</keyword>
<dbReference type="Gene3D" id="3.40.91.50">
    <property type="match status" value="1"/>
</dbReference>
<dbReference type="EMBL" id="AEVG01000003">
    <property type="protein sequence ID" value="EFX92923.1"/>
    <property type="molecule type" value="Genomic_DNA"/>
</dbReference>
<gene>
    <name evidence="1" type="ORF">HMPREF0027_0028</name>
</gene>
<evidence type="ECO:0000313" key="2">
    <source>
        <dbReference type="Proteomes" id="UP000005467"/>
    </source>
</evidence>
<dbReference type="REBASE" id="32864">
    <property type="entry name" value="Aur25976ORF26P"/>
</dbReference>
<sequence length="526" mass="60578">MTKPMQKTPRAKRAAEYKQMAFETAIRNPERYKSILQTVAPFKDKILNDDVLLDIVSSLYLQEIVKSDGVPIDENSTIDSIKERVKQVNSTRNSDGGFPKGYAARFWTYMRTLSELGFVLAQYEQPFQFSAIANKLLAGEISEQVAFAVQAMKYNRRSPYRNVKNDFNFFRFIINVLKEKSHLSYPQFIVSLFSRDGDVTKFRQLIDGHSLTLDNVAEFVRDQFGSTLKDQTITRDYPDVVLRVLILTGFVSVTYQGTTMIELNQDNRQMIDNLLNIKIELSKAEKENPHLYFQKLEQLTDKLLEIAADTPNRVTKFNQKAQKLLENTELNLTEAQIVQELKRLAQGKNKSKNVLPILYYVAEPLLLEFLLSLLLVLKYQNQFSVQPNFVADHNGLPISHAPARKGDIELFSNDIYWLIEATLIKNKQQQLNAETTSVIRHFNDALANYQAHYLSFVAPLVHSDTHQFYRAQIVLNKLESKQANIYLKPYAIDEFVDVTLAENNLLDMQSHTQDLTQKIENLFNLP</sequence>
<accession>E8KDW1</accession>
<protein>
    <submittedName>
        <fullName evidence="1">AlwI restriction endonuclease</fullName>
    </submittedName>
</protein>
<dbReference type="Pfam" id="PF09491">
    <property type="entry name" value="RE_AlwI"/>
    <property type="match status" value="1"/>
</dbReference>
<keyword evidence="1" id="KW-0540">Nuclease</keyword>
<comment type="caution">
    <text evidence="1">The sequence shown here is derived from an EMBL/GenBank/DDBJ whole genome shotgun (WGS) entry which is preliminary data.</text>
</comment>
<dbReference type="Proteomes" id="UP000005467">
    <property type="component" value="Unassembled WGS sequence"/>
</dbReference>
<dbReference type="RefSeq" id="WP_005621013.1">
    <property type="nucleotide sequence ID" value="NZ_GL831080.1"/>
</dbReference>
<dbReference type="AlphaFoldDB" id="E8KDW1"/>
<keyword evidence="1" id="KW-0255">Endonuclease</keyword>